<comment type="caution">
    <text evidence="4">The sequence shown here is derived from an EMBL/GenBank/DDBJ whole genome shotgun (WGS) entry which is preliminary data.</text>
</comment>
<sequence length="357" mass="39503">MPGAWNSSDAARETPDEPLVVRAQAPDVLPPLPETGGLTWRALTPADAEDLTTFIAHIEEVDNPPYRTSPEEVADYFDDEGHDYSGIGGFDADGILHAFAFARLRRADAEIKRVFISGGLEPSLRDQGIGSAVLDWQIARARQILARADGADDPVARGRLLLHVDDDQTSLVRLLTTRGFTEARHYSQMRRDLSRPIPEVAVEWPLTVEPWTPALDDAVRRAHNAAFHDLWGAQPLSPQDWQAERAHHVPEWSFVALDRSSDRAQVAGYLMSGRYEQDWHALGWTEGYTEILGVLPAWRGRHVASGLLAHAMRAYAADGMQYAGLDVDADDPSGAIGLFEHLGYERVRGSVVYTLEV</sequence>
<keyword evidence="2 4" id="KW-0012">Acyltransferase</keyword>
<dbReference type="InterPro" id="IPR016181">
    <property type="entry name" value="Acyl_CoA_acyltransferase"/>
</dbReference>
<dbReference type="GO" id="GO:0016746">
    <property type="term" value="F:acyltransferase activity"/>
    <property type="evidence" value="ECO:0007669"/>
    <property type="project" value="UniProtKB-KW"/>
</dbReference>
<feature type="domain" description="N-acetyltransferase" evidence="3">
    <location>
        <begin position="206"/>
        <end position="357"/>
    </location>
</feature>
<reference evidence="5" key="1">
    <citation type="journal article" date="2019" name="Int. J. Syst. Evol. Microbiol.">
        <title>The Global Catalogue of Microorganisms (GCM) 10K type strain sequencing project: providing services to taxonomists for standard genome sequencing and annotation.</title>
        <authorList>
            <consortium name="The Broad Institute Genomics Platform"/>
            <consortium name="The Broad Institute Genome Sequencing Center for Infectious Disease"/>
            <person name="Wu L."/>
            <person name="Ma J."/>
        </authorList>
    </citation>
    <scope>NUCLEOTIDE SEQUENCE [LARGE SCALE GENOMIC DNA]</scope>
    <source>
        <strain evidence="5">JCM 17130</strain>
    </source>
</reference>
<keyword evidence="1 4" id="KW-0808">Transferase</keyword>
<evidence type="ECO:0000313" key="5">
    <source>
        <dbReference type="Proteomes" id="UP001597277"/>
    </source>
</evidence>
<evidence type="ECO:0000256" key="2">
    <source>
        <dbReference type="ARBA" id="ARBA00023315"/>
    </source>
</evidence>
<evidence type="ECO:0000256" key="1">
    <source>
        <dbReference type="ARBA" id="ARBA00022679"/>
    </source>
</evidence>
<dbReference type="InterPro" id="IPR000182">
    <property type="entry name" value="GNAT_dom"/>
</dbReference>
<dbReference type="EC" id="2.3.1.-" evidence="4"/>
<dbReference type="PROSITE" id="PS51186">
    <property type="entry name" value="GNAT"/>
    <property type="match status" value="2"/>
</dbReference>
<name>A0ABW4L8X6_9MICO</name>
<dbReference type="SUPFAM" id="SSF55729">
    <property type="entry name" value="Acyl-CoA N-acyltransferases (Nat)"/>
    <property type="match status" value="2"/>
</dbReference>
<dbReference type="RefSeq" id="WP_388008731.1">
    <property type="nucleotide sequence ID" value="NZ_JBHUEE010000008.1"/>
</dbReference>
<dbReference type="CDD" id="cd04301">
    <property type="entry name" value="NAT_SF"/>
    <property type="match status" value="1"/>
</dbReference>
<proteinExistence type="predicted"/>
<evidence type="ECO:0000313" key="4">
    <source>
        <dbReference type="EMBL" id="MFD1719110.1"/>
    </source>
</evidence>
<organism evidence="4 5">
    <name type="scientific">Georgenia deserti</name>
    <dbReference type="NCBI Taxonomy" id="2093781"/>
    <lineage>
        <taxon>Bacteria</taxon>
        <taxon>Bacillati</taxon>
        <taxon>Actinomycetota</taxon>
        <taxon>Actinomycetes</taxon>
        <taxon>Micrococcales</taxon>
        <taxon>Bogoriellaceae</taxon>
        <taxon>Georgenia</taxon>
    </lineage>
</organism>
<dbReference type="PANTHER" id="PTHR43072">
    <property type="entry name" value="N-ACETYLTRANSFERASE"/>
    <property type="match status" value="1"/>
</dbReference>
<dbReference type="EMBL" id="JBHUEE010000008">
    <property type="protein sequence ID" value="MFD1719110.1"/>
    <property type="molecule type" value="Genomic_DNA"/>
</dbReference>
<feature type="domain" description="N-acetyltransferase" evidence="3">
    <location>
        <begin position="38"/>
        <end position="209"/>
    </location>
</feature>
<gene>
    <name evidence="4" type="ORF">ACFSE6_14790</name>
</gene>
<dbReference type="Proteomes" id="UP001597277">
    <property type="component" value="Unassembled WGS sequence"/>
</dbReference>
<dbReference type="Pfam" id="PF00583">
    <property type="entry name" value="Acetyltransf_1"/>
    <property type="match status" value="1"/>
</dbReference>
<dbReference type="Gene3D" id="3.40.630.30">
    <property type="match status" value="1"/>
</dbReference>
<keyword evidence="5" id="KW-1185">Reference proteome</keyword>
<dbReference type="PANTHER" id="PTHR43072:SF23">
    <property type="entry name" value="UPF0039 PROTEIN C11D3.02C"/>
    <property type="match status" value="1"/>
</dbReference>
<protein>
    <submittedName>
        <fullName evidence="4">GNAT family N-acetyltransferase</fullName>
        <ecNumber evidence="4">2.3.1.-</ecNumber>
    </submittedName>
</protein>
<accession>A0ABW4L8X6</accession>
<evidence type="ECO:0000259" key="3">
    <source>
        <dbReference type="PROSITE" id="PS51186"/>
    </source>
</evidence>